<gene>
    <name evidence="1" type="ORF">ACFPET_06505</name>
</gene>
<organism evidence="1 2">
    <name type="scientific">Salininema proteolyticum</name>
    <dbReference type="NCBI Taxonomy" id="1607685"/>
    <lineage>
        <taxon>Bacteria</taxon>
        <taxon>Bacillati</taxon>
        <taxon>Actinomycetota</taxon>
        <taxon>Actinomycetes</taxon>
        <taxon>Glycomycetales</taxon>
        <taxon>Glycomycetaceae</taxon>
        <taxon>Salininema</taxon>
    </lineage>
</organism>
<keyword evidence="2" id="KW-1185">Reference proteome</keyword>
<proteinExistence type="predicted"/>
<reference evidence="2" key="1">
    <citation type="journal article" date="2019" name="Int. J. Syst. Evol. Microbiol.">
        <title>The Global Catalogue of Microorganisms (GCM) 10K type strain sequencing project: providing services to taxonomists for standard genome sequencing and annotation.</title>
        <authorList>
            <consortium name="The Broad Institute Genomics Platform"/>
            <consortium name="The Broad Institute Genome Sequencing Center for Infectious Disease"/>
            <person name="Wu L."/>
            <person name="Ma J."/>
        </authorList>
    </citation>
    <scope>NUCLEOTIDE SEQUENCE [LARGE SCALE GENOMIC DNA]</scope>
    <source>
        <strain evidence="2">IBRC-M 10908</strain>
    </source>
</reference>
<comment type="caution">
    <text evidence="1">The sequence shown here is derived from an EMBL/GenBank/DDBJ whole genome shotgun (WGS) entry which is preliminary data.</text>
</comment>
<name>A0ABV8TVR7_9ACTN</name>
<dbReference type="RefSeq" id="WP_380618941.1">
    <property type="nucleotide sequence ID" value="NZ_JBHSDK010000010.1"/>
</dbReference>
<protein>
    <submittedName>
        <fullName evidence="1">Uncharacterized protein</fullName>
    </submittedName>
</protein>
<evidence type="ECO:0000313" key="2">
    <source>
        <dbReference type="Proteomes" id="UP001595823"/>
    </source>
</evidence>
<accession>A0ABV8TVR7</accession>
<dbReference type="Proteomes" id="UP001595823">
    <property type="component" value="Unassembled WGS sequence"/>
</dbReference>
<dbReference type="EMBL" id="JBHSDK010000010">
    <property type="protein sequence ID" value="MFC4334845.1"/>
    <property type="molecule type" value="Genomic_DNA"/>
</dbReference>
<evidence type="ECO:0000313" key="1">
    <source>
        <dbReference type="EMBL" id="MFC4334845.1"/>
    </source>
</evidence>
<sequence>MALFGLGVGLFVGVQTALTLSDVPGDLAASASGAISFAHQTTIETAPALDTIA</sequence>